<reference evidence="1" key="2">
    <citation type="submission" date="2020-08" db="EMBL/GenBank/DDBJ databases">
        <title>Draft Genome Sequence of Cumin Blight Pathogen Alternaria burnsii.</title>
        <authorList>
            <person name="Feng Z."/>
        </authorList>
    </citation>
    <scope>NUCLEOTIDE SEQUENCE</scope>
    <source>
        <strain evidence="1">CBS107.38</strain>
    </source>
</reference>
<dbReference type="GeneID" id="62204579"/>
<protein>
    <submittedName>
        <fullName evidence="1">Uncharacterized protein</fullName>
    </submittedName>
</protein>
<evidence type="ECO:0000313" key="2">
    <source>
        <dbReference type="Proteomes" id="UP000596902"/>
    </source>
</evidence>
<name>A0A8H7B3E0_9PLEO</name>
<gene>
    <name evidence="1" type="ORF">GT037_006354</name>
</gene>
<dbReference type="EMBL" id="JAAABM010000008">
    <property type="protein sequence ID" value="KAF7675635.1"/>
    <property type="molecule type" value="Genomic_DNA"/>
</dbReference>
<sequence length="87" mass="9543">MLYTALGHSWHPTRCDKCTGYCCPVTLAALEADGTVQREQRPDGGVELAKENFLQRLCLNNAAYVVTPILRAVVARESVVAQAWHSA</sequence>
<dbReference type="Proteomes" id="UP000596902">
    <property type="component" value="Unassembled WGS sequence"/>
</dbReference>
<organism evidence="1 2">
    <name type="scientific">Alternaria burnsii</name>
    <dbReference type="NCBI Taxonomy" id="1187904"/>
    <lineage>
        <taxon>Eukaryota</taxon>
        <taxon>Fungi</taxon>
        <taxon>Dikarya</taxon>
        <taxon>Ascomycota</taxon>
        <taxon>Pezizomycotina</taxon>
        <taxon>Dothideomycetes</taxon>
        <taxon>Pleosporomycetidae</taxon>
        <taxon>Pleosporales</taxon>
        <taxon>Pleosporineae</taxon>
        <taxon>Pleosporaceae</taxon>
        <taxon>Alternaria</taxon>
        <taxon>Alternaria sect. Alternaria</taxon>
    </lineage>
</organism>
<comment type="caution">
    <text evidence="1">The sequence shown here is derived from an EMBL/GenBank/DDBJ whole genome shotgun (WGS) entry which is preliminary data.</text>
</comment>
<accession>A0A8H7B3E0</accession>
<keyword evidence="2" id="KW-1185">Reference proteome</keyword>
<reference evidence="1" key="1">
    <citation type="submission" date="2020-01" db="EMBL/GenBank/DDBJ databases">
        <authorList>
            <person name="Feng Z.H.Z."/>
        </authorList>
    </citation>
    <scope>NUCLEOTIDE SEQUENCE</scope>
    <source>
        <strain evidence="1">CBS107.38</strain>
    </source>
</reference>
<dbReference type="AlphaFoldDB" id="A0A8H7B3E0"/>
<proteinExistence type="predicted"/>
<dbReference type="RefSeq" id="XP_038785898.1">
    <property type="nucleotide sequence ID" value="XM_038931401.1"/>
</dbReference>
<evidence type="ECO:0000313" key="1">
    <source>
        <dbReference type="EMBL" id="KAF7675635.1"/>
    </source>
</evidence>